<proteinExistence type="predicted"/>
<sequence length="179" mass="20358">MSPFLMYIPLLALLAIIPHCILTLCKLMDRMRGRREYTCNQYSDSLMKQSLQAVKRVILVTWKQVVLIKTPEVMSTSFIRPMRCCASAQELSDMMNVGRALHDAWPLRMMFASDEGLYEFSLCMLHRDTFGSGVQPCFDSSSALLLSHLDAVVCATCFATRTITGFMFEIRNRECHVGL</sequence>
<keyword evidence="1" id="KW-0812">Transmembrane</keyword>
<dbReference type="AlphaFoldDB" id="A0A5N6U1Y3"/>
<name>A0A5N6U1Y3_ASPAV</name>
<accession>A0A5N6U1Y3</accession>
<dbReference type="EMBL" id="ML742052">
    <property type="protein sequence ID" value="KAE8152530.1"/>
    <property type="molecule type" value="Genomic_DNA"/>
</dbReference>
<dbReference type="Proteomes" id="UP000325780">
    <property type="component" value="Unassembled WGS sequence"/>
</dbReference>
<protein>
    <submittedName>
        <fullName evidence="2">Uncharacterized protein</fullName>
    </submittedName>
</protein>
<feature type="transmembrane region" description="Helical" evidence="1">
    <location>
        <begin position="6"/>
        <end position="25"/>
    </location>
</feature>
<keyword evidence="1" id="KW-0472">Membrane</keyword>
<reference evidence="2 3" key="1">
    <citation type="submission" date="2019-04" db="EMBL/GenBank/DDBJ databases">
        <title>Friends and foes A comparative genomics study of 23 Aspergillus species from section Flavi.</title>
        <authorList>
            <consortium name="DOE Joint Genome Institute"/>
            <person name="Kjaerbolling I."/>
            <person name="Vesth T."/>
            <person name="Frisvad J.C."/>
            <person name="Nybo J.L."/>
            <person name="Theobald S."/>
            <person name="Kildgaard S."/>
            <person name="Isbrandt T."/>
            <person name="Kuo A."/>
            <person name="Sato A."/>
            <person name="Lyhne E.K."/>
            <person name="Kogle M.E."/>
            <person name="Wiebenga A."/>
            <person name="Kun R.S."/>
            <person name="Lubbers R.J."/>
            <person name="Makela M.R."/>
            <person name="Barry K."/>
            <person name="Chovatia M."/>
            <person name="Clum A."/>
            <person name="Daum C."/>
            <person name="Haridas S."/>
            <person name="He G."/>
            <person name="LaButti K."/>
            <person name="Lipzen A."/>
            <person name="Mondo S."/>
            <person name="Riley R."/>
            <person name="Salamov A."/>
            <person name="Simmons B.A."/>
            <person name="Magnuson J.K."/>
            <person name="Henrissat B."/>
            <person name="Mortensen U.H."/>
            <person name="Larsen T.O."/>
            <person name="Devries R.P."/>
            <person name="Grigoriev I.V."/>
            <person name="Machida M."/>
            <person name="Baker S.E."/>
            <person name="Andersen M.R."/>
        </authorList>
    </citation>
    <scope>NUCLEOTIDE SEQUENCE [LARGE SCALE GENOMIC DNA]</scope>
    <source>
        <strain evidence="2 3">IBT 18842</strain>
    </source>
</reference>
<keyword evidence="3" id="KW-1185">Reference proteome</keyword>
<evidence type="ECO:0000256" key="1">
    <source>
        <dbReference type="SAM" id="Phobius"/>
    </source>
</evidence>
<organism evidence="2 3">
    <name type="scientific">Aspergillus avenaceus</name>
    <dbReference type="NCBI Taxonomy" id="36643"/>
    <lineage>
        <taxon>Eukaryota</taxon>
        <taxon>Fungi</taxon>
        <taxon>Dikarya</taxon>
        <taxon>Ascomycota</taxon>
        <taxon>Pezizomycotina</taxon>
        <taxon>Eurotiomycetes</taxon>
        <taxon>Eurotiomycetidae</taxon>
        <taxon>Eurotiales</taxon>
        <taxon>Aspergillaceae</taxon>
        <taxon>Aspergillus</taxon>
        <taxon>Aspergillus subgen. Circumdati</taxon>
    </lineage>
</organism>
<keyword evidence="1" id="KW-1133">Transmembrane helix</keyword>
<evidence type="ECO:0000313" key="3">
    <source>
        <dbReference type="Proteomes" id="UP000325780"/>
    </source>
</evidence>
<evidence type="ECO:0000313" key="2">
    <source>
        <dbReference type="EMBL" id="KAE8152530.1"/>
    </source>
</evidence>
<gene>
    <name evidence="2" type="ORF">BDV25DRAFT_137849</name>
</gene>